<dbReference type="Gene3D" id="3.40.50.1000">
    <property type="entry name" value="HAD superfamily/HAD-like"/>
    <property type="match status" value="1"/>
</dbReference>
<dbReference type="eggNOG" id="COG0546">
    <property type="taxonomic scope" value="Bacteria"/>
</dbReference>
<dbReference type="RefSeq" id="WP_005963607.1">
    <property type="nucleotide sequence ID" value="NZ_CP040505.1"/>
</dbReference>
<dbReference type="PANTHER" id="PTHR43434">
    <property type="entry name" value="PHOSPHOGLYCOLATE PHOSPHATASE"/>
    <property type="match status" value="1"/>
</dbReference>
<dbReference type="STRING" id="888050.HMPREF9004_1355"/>
<proteinExistence type="predicted"/>
<dbReference type="InterPro" id="IPR041492">
    <property type="entry name" value="HAD_2"/>
</dbReference>
<dbReference type="Proteomes" id="UP000013015">
    <property type="component" value="Unassembled WGS sequence"/>
</dbReference>
<dbReference type="PANTHER" id="PTHR43434:SF20">
    <property type="entry name" value="5'-NUCLEOTIDASE"/>
    <property type="match status" value="1"/>
</dbReference>
<evidence type="ECO:0000313" key="1">
    <source>
        <dbReference type="EMBL" id="ENO17864.1"/>
    </source>
</evidence>
<dbReference type="Gene3D" id="1.10.150.240">
    <property type="entry name" value="Putative phosphatase, domain 2"/>
    <property type="match status" value="1"/>
</dbReference>
<dbReference type="InterPro" id="IPR023198">
    <property type="entry name" value="PGP-like_dom2"/>
</dbReference>
<reference evidence="1 2" key="1">
    <citation type="submission" date="2013-03" db="EMBL/GenBank/DDBJ databases">
        <title>Reference genome for the Human Microbiome Project.</title>
        <authorList>
            <person name="Aqrawi P."/>
            <person name="Ayvaz T."/>
            <person name="Bess C."/>
            <person name="Blankenburg K."/>
            <person name="Coyle M."/>
            <person name="Deng J."/>
            <person name="Forbes L."/>
            <person name="Fowler G."/>
            <person name="Francisco L."/>
            <person name="Fu Q."/>
            <person name="Gibbs R."/>
            <person name="Gross S."/>
            <person name="Gubbala S."/>
            <person name="Hale W."/>
            <person name="Hemphill L."/>
            <person name="Highlander S."/>
            <person name="Hirani K."/>
            <person name="Jackson L."/>
            <person name="Jakkamsetti A."/>
            <person name="Javaid M."/>
            <person name="Jayaseelan J.C."/>
            <person name="Jiang H."/>
            <person name="Joshi V."/>
            <person name="Korchina V."/>
            <person name="Kovar C."/>
            <person name="Lara F."/>
            <person name="Lee S."/>
            <person name="Liu Y."/>
            <person name="Mata R."/>
            <person name="Mathew T."/>
            <person name="Munidasa M."/>
            <person name="Muzny D."/>
            <person name="Nazareth L."/>
            <person name="Ngo R."/>
            <person name="Nguyen L."/>
            <person name="Nguyen N."/>
            <person name="Okwuonu G."/>
            <person name="Ongeri F."/>
            <person name="Palculict T."/>
            <person name="Patil S."/>
            <person name="Petrosino J."/>
            <person name="Pham C."/>
            <person name="Pham P."/>
            <person name="Pu L.-L."/>
            <person name="Qin X."/>
            <person name="Qu J."/>
            <person name="Reid J."/>
            <person name="Ross M."/>
            <person name="Ruth R."/>
            <person name="Saada N."/>
            <person name="San Lucas F."/>
            <person name="Santibanez J."/>
            <person name="Shang Y."/>
            <person name="Simmons D."/>
            <person name="Song X.-Z."/>
            <person name="Tang L.-Y."/>
            <person name="Thornton R."/>
            <person name="Warren J."/>
            <person name="Weissenberger G."/>
            <person name="Wilczek-Boney K."/>
            <person name="Worley K."/>
            <person name="Youmans B."/>
            <person name="Zhang J."/>
            <person name="Zhang L."/>
            <person name="Zhao Z."/>
            <person name="Zhou C."/>
            <person name="Zhu D."/>
            <person name="Zhu Y."/>
        </authorList>
    </citation>
    <scope>NUCLEOTIDE SEQUENCE [LARGE SCALE GENOMIC DNA]</scope>
    <source>
        <strain evidence="1 2">F0333</strain>
    </source>
</reference>
<dbReference type="InterPro" id="IPR023214">
    <property type="entry name" value="HAD_sf"/>
</dbReference>
<dbReference type="PATRIC" id="fig|888050.3.peg.1293"/>
<dbReference type="EMBL" id="AQHZ01000023">
    <property type="protein sequence ID" value="ENO17864.1"/>
    <property type="molecule type" value="Genomic_DNA"/>
</dbReference>
<dbReference type="SFLD" id="SFLDG01129">
    <property type="entry name" value="C1.5:_HAD__Beta-PGM__Phosphata"/>
    <property type="match status" value="1"/>
</dbReference>
<organism evidence="1 2">
    <name type="scientific">Schaalia cardiffensis F0333</name>
    <dbReference type="NCBI Taxonomy" id="888050"/>
    <lineage>
        <taxon>Bacteria</taxon>
        <taxon>Bacillati</taxon>
        <taxon>Actinomycetota</taxon>
        <taxon>Actinomycetes</taxon>
        <taxon>Actinomycetales</taxon>
        <taxon>Actinomycetaceae</taxon>
        <taxon>Schaalia</taxon>
    </lineage>
</organism>
<dbReference type="SUPFAM" id="SSF56784">
    <property type="entry name" value="HAD-like"/>
    <property type="match status" value="1"/>
</dbReference>
<dbReference type="HOGENOM" id="CLU_045011_19_4_11"/>
<evidence type="ECO:0000313" key="2">
    <source>
        <dbReference type="Proteomes" id="UP000013015"/>
    </source>
</evidence>
<dbReference type="GO" id="GO:0005829">
    <property type="term" value="C:cytosol"/>
    <property type="evidence" value="ECO:0007669"/>
    <property type="project" value="TreeGrafter"/>
</dbReference>
<gene>
    <name evidence="1" type="ORF">HMPREF9004_1355</name>
</gene>
<comment type="caution">
    <text evidence="1">The sequence shown here is derived from an EMBL/GenBank/DDBJ whole genome shotgun (WGS) entry which is preliminary data.</text>
</comment>
<dbReference type="InterPro" id="IPR036412">
    <property type="entry name" value="HAD-like_sf"/>
</dbReference>
<dbReference type="Pfam" id="PF13419">
    <property type="entry name" value="HAD_2"/>
    <property type="match status" value="1"/>
</dbReference>
<dbReference type="AlphaFoldDB" id="N6WCA4"/>
<accession>N6WCA4</accession>
<dbReference type="InterPro" id="IPR050155">
    <property type="entry name" value="HAD-like_hydrolase_sf"/>
</dbReference>
<name>N6WCA4_9ACTO</name>
<dbReference type="SFLD" id="SFLDS00003">
    <property type="entry name" value="Haloacid_Dehalogenase"/>
    <property type="match status" value="1"/>
</dbReference>
<protein>
    <submittedName>
        <fullName evidence="1">HAD family phosphatase</fullName>
    </submittedName>
</protein>
<dbReference type="GO" id="GO:0004713">
    <property type="term" value="F:protein tyrosine kinase activity"/>
    <property type="evidence" value="ECO:0007669"/>
    <property type="project" value="TreeGrafter"/>
</dbReference>
<sequence length="251" mass="27076">MTIIITATKRLTLVAFLAEDARQRTSKEIPMSSHSRWSSVLFDIDGTLVDSASVVTKVFGIVLSSRGFPVPEESALMKYVGPPLWWSFTDLGFEGDLVEELVTSYRRTYIEFYLEPLPFPGITELIPLLHAAGFPLATATSKQQPMALAQITHLGLEDSFDVVAGATPGRDSTKASVIADALSRLEAQGHDVSRPVLIGDSIWDVEGAALAQIDVIGVSWGYAQPGDLDSCTARVSSPQELAELLGLSEPV</sequence>
<keyword evidence="2" id="KW-1185">Reference proteome</keyword>